<feature type="compositionally biased region" description="Low complexity" evidence="1">
    <location>
        <begin position="372"/>
        <end position="398"/>
    </location>
</feature>
<name>A0AAD6S4D2_9AGAR</name>
<dbReference type="AlphaFoldDB" id="A0AAD6S4D2"/>
<dbReference type="Proteomes" id="UP001218188">
    <property type="component" value="Unassembled WGS sequence"/>
</dbReference>
<gene>
    <name evidence="2" type="ORF">C8F04DRAFT_1195978</name>
</gene>
<keyword evidence="3" id="KW-1185">Reference proteome</keyword>
<dbReference type="EMBL" id="JARJCM010000245">
    <property type="protein sequence ID" value="KAJ7020986.1"/>
    <property type="molecule type" value="Genomic_DNA"/>
</dbReference>
<feature type="region of interest" description="Disordered" evidence="1">
    <location>
        <begin position="332"/>
        <end position="414"/>
    </location>
</feature>
<proteinExistence type="predicted"/>
<evidence type="ECO:0000256" key="1">
    <source>
        <dbReference type="SAM" id="MobiDB-lite"/>
    </source>
</evidence>
<sequence length="522" mass="56218">MSRRFCGLRRNFAGVLENCCDRGSCYPLSLLSVSIDHRLLALIPSWGKRLGGLVPEFLKGSAGFAETWQAGAGALLRRVGLFPSLSGWLTAPSTGQALGPSALFDYQWLTLQIKTRRTLRLRSASEVASYFSDSEWIALHQAGGPGRTDYQRGGHSHREIGRKRIFEPDFMHLWRAFSVILLSILIVGQRGGPCKNSKDSVWLRSGLAVGSADSLRLREGHEGFAGIAETLRGVGISLGCEAQQVYEITLFAFFAFSPDPRRVVANALNKRNRVQFDICHSLSYQRPRASRLWVTNPRAALESNIRIYKGALAASAAPSVAADTAPAAKSALAESADSTGTCSTPPATARRPKFEPAGTAPAAKLQPEAFLTRAAPTRKAASPAAAPQSPLAKSAAASRVQGTPPPPAPARALEPEDVNSPYFYFADGRVSSSVPPAEKAQKDRPAAIQIVGTLEEVLENTGRCIISIHPLSTLGLIISFFRYCILNLATQKCAAANIRQPRPHTVIKTRTGLWGSKILLAA</sequence>
<protein>
    <submittedName>
        <fullName evidence="2">Uncharacterized protein</fullName>
    </submittedName>
</protein>
<evidence type="ECO:0000313" key="3">
    <source>
        <dbReference type="Proteomes" id="UP001218188"/>
    </source>
</evidence>
<reference evidence="2" key="1">
    <citation type="submission" date="2023-03" db="EMBL/GenBank/DDBJ databases">
        <title>Massive genome expansion in bonnet fungi (Mycena s.s.) driven by repeated elements and novel gene families across ecological guilds.</title>
        <authorList>
            <consortium name="Lawrence Berkeley National Laboratory"/>
            <person name="Harder C.B."/>
            <person name="Miyauchi S."/>
            <person name="Viragh M."/>
            <person name="Kuo A."/>
            <person name="Thoen E."/>
            <person name="Andreopoulos B."/>
            <person name="Lu D."/>
            <person name="Skrede I."/>
            <person name="Drula E."/>
            <person name="Henrissat B."/>
            <person name="Morin E."/>
            <person name="Kohler A."/>
            <person name="Barry K."/>
            <person name="LaButti K."/>
            <person name="Morin E."/>
            <person name="Salamov A."/>
            <person name="Lipzen A."/>
            <person name="Mereny Z."/>
            <person name="Hegedus B."/>
            <person name="Baldrian P."/>
            <person name="Stursova M."/>
            <person name="Weitz H."/>
            <person name="Taylor A."/>
            <person name="Grigoriev I.V."/>
            <person name="Nagy L.G."/>
            <person name="Martin F."/>
            <person name="Kauserud H."/>
        </authorList>
    </citation>
    <scope>NUCLEOTIDE SEQUENCE</scope>
    <source>
        <strain evidence="2">CBHHK200</strain>
    </source>
</reference>
<accession>A0AAD6S4D2</accession>
<comment type="caution">
    <text evidence="2">The sequence shown here is derived from an EMBL/GenBank/DDBJ whole genome shotgun (WGS) entry which is preliminary data.</text>
</comment>
<organism evidence="2 3">
    <name type="scientific">Mycena alexandri</name>
    <dbReference type="NCBI Taxonomy" id="1745969"/>
    <lineage>
        <taxon>Eukaryota</taxon>
        <taxon>Fungi</taxon>
        <taxon>Dikarya</taxon>
        <taxon>Basidiomycota</taxon>
        <taxon>Agaricomycotina</taxon>
        <taxon>Agaricomycetes</taxon>
        <taxon>Agaricomycetidae</taxon>
        <taxon>Agaricales</taxon>
        <taxon>Marasmiineae</taxon>
        <taxon>Mycenaceae</taxon>
        <taxon>Mycena</taxon>
    </lineage>
</organism>
<evidence type="ECO:0000313" key="2">
    <source>
        <dbReference type="EMBL" id="KAJ7020986.1"/>
    </source>
</evidence>